<dbReference type="GeneID" id="42005862"/>
<proteinExistence type="predicted"/>
<dbReference type="Proteomes" id="UP000319731">
    <property type="component" value="Unassembled WGS sequence"/>
</dbReference>
<dbReference type="AlphaFoldDB" id="A0A507BXT6"/>
<evidence type="ECO:0000313" key="3">
    <source>
        <dbReference type="Proteomes" id="UP000319731"/>
    </source>
</evidence>
<keyword evidence="3" id="KW-1185">Reference proteome</keyword>
<dbReference type="RefSeq" id="XP_031023492.1">
    <property type="nucleotide sequence ID" value="XM_031170565.1"/>
</dbReference>
<gene>
    <name evidence="2" type="ORF">SmJEL517_g04637</name>
</gene>
<protein>
    <recommendedName>
        <fullName evidence="4">Vasohibin</fullName>
    </recommendedName>
</protein>
<dbReference type="GO" id="GO:0005737">
    <property type="term" value="C:cytoplasm"/>
    <property type="evidence" value="ECO:0007669"/>
    <property type="project" value="InterPro"/>
</dbReference>
<reference evidence="2 3" key="1">
    <citation type="journal article" date="2019" name="Sci. Rep.">
        <title>Comparative genomics of chytrid fungi reveal insights into the obligate biotrophic and pathogenic lifestyle of Synchytrium endobioticum.</title>
        <authorList>
            <person name="van de Vossenberg B.T.L.H."/>
            <person name="Warris S."/>
            <person name="Nguyen H.D.T."/>
            <person name="van Gent-Pelzer M.P.E."/>
            <person name="Joly D.L."/>
            <person name="van de Geest H.C."/>
            <person name="Bonants P.J.M."/>
            <person name="Smith D.S."/>
            <person name="Levesque C.A."/>
            <person name="van der Lee T.A.J."/>
        </authorList>
    </citation>
    <scope>NUCLEOTIDE SEQUENCE [LARGE SCALE GENOMIC DNA]</scope>
    <source>
        <strain evidence="2 3">JEL517</strain>
    </source>
</reference>
<feature type="active site" evidence="1">
    <location>
        <position position="84"/>
    </location>
</feature>
<feature type="active site" evidence="1">
    <location>
        <position position="136"/>
    </location>
</feature>
<organism evidence="2 3">
    <name type="scientific">Synchytrium microbalum</name>
    <dbReference type="NCBI Taxonomy" id="1806994"/>
    <lineage>
        <taxon>Eukaryota</taxon>
        <taxon>Fungi</taxon>
        <taxon>Fungi incertae sedis</taxon>
        <taxon>Chytridiomycota</taxon>
        <taxon>Chytridiomycota incertae sedis</taxon>
        <taxon>Chytridiomycetes</taxon>
        <taxon>Synchytriales</taxon>
        <taxon>Synchytriaceae</taxon>
        <taxon>Synchytrium</taxon>
    </lineage>
</organism>
<dbReference type="InterPro" id="IPR028131">
    <property type="entry name" value="VASH1"/>
</dbReference>
<dbReference type="PANTHER" id="PTHR15750:SF2">
    <property type="entry name" value="VASOHIBIN"/>
    <property type="match status" value="1"/>
</dbReference>
<accession>A0A507BXT6</accession>
<comment type="caution">
    <text evidence="2">The sequence shown here is derived from an EMBL/GenBank/DDBJ whole genome shotgun (WGS) entry which is preliminary data.</text>
</comment>
<evidence type="ECO:0000256" key="1">
    <source>
        <dbReference type="PIRSR" id="PIRSR628131-1"/>
    </source>
</evidence>
<dbReference type="EMBL" id="QEAO01000033">
    <property type="protein sequence ID" value="TPX32242.1"/>
    <property type="molecule type" value="Genomic_DNA"/>
</dbReference>
<evidence type="ECO:0008006" key="4">
    <source>
        <dbReference type="Google" id="ProtNLM"/>
    </source>
</evidence>
<dbReference type="PANTHER" id="PTHR15750">
    <property type="entry name" value="VASOHIBIN-1-LIKE ISOFORM X2"/>
    <property type="match status" value="1"/>
</dbReference>
<evidence type="ECO:0000313" key="2">
    <source>
        <dbReference type="EMBL" id="TPX32242.1"/>
    </source>
</evidence>
<sequence length="166" mass="18984">MTWIQSQQGVIPKCKPPNVHQFLRSRKEGNGCLVETIQRFLNKATTMEYNHMTSALTTVNKKLPFNRLMKDAQDILRRGILIKCLEAVVLSIYLTNPVPGMDRIPLGFVSEEGGQTRRHIILLIRYKSEWGALGLSRRDDLAGRAMKTFPDVVELIKDYHQAYINS</sequence>
<feature type="active site" evidence="1">
    <location>
        <position position="119"/>
    </location>
</feature>
<name>A0A507BXT6_9FUNG</name>
<dbReference type="OrthoDB" id="9974232at2759"/>
<dbReference type="Pfam" id="PF14822">
    <property type="entry name" value="Vasohibin"/>
    <property type="match status" value="1"/>
</dbReference>